<dbReference type="InterPro" id="IPR006115">
    <property type="entry name" value="6PGDH_NADP-bd"/>
</dbReference>
<evidence type="ECO:0000259" key="5">
    <source>
        <dbReference type="Pfam" id="PF14833"/>
    </source>
</evidence>
<dbReference type="InterPro" id="IPR013328">
    <property type="entry name" value="6PGD_dom2"/>
</dbReference>
<dbReference type="SUPFAM" id="SSF51735">
    <property type="entry name" value="NAD(P)-binding Rossmann-fold domains"/>
    <property type="match status" value="1"/>
</dbReference>
<dbReference type="InterPro" id="IPR051265">
    <property type="entry name" value="HIBADH-related_NP60_sf"/>
</dbReference>
<dbReference type="InterPro" id="IPR029154">
    <property type="entry name" value="HIBADH-like_NADP-bd"/>
</dbReference>
<dbReference type="EMBL" id="FCOI02000008">
    <property type="protein sequence ID" value="SAK60796.1"/>
    <property type="molecule type" value="Genomic_DNA"/>
</dbReference>
<dbReference type="PIRSF" id="PIRSF000103">
    <property type="entry name" value="HIBADH"/>
    <property type="match status" value="1"/>
</dbReference>
<feature type="domain" description="3-hydroxyisobutyrate dehydrogenase-like NAD-binding" evidence="5">
    <location>
        <begin position="160"/>
        <end position="277"/>
    </location>
</feature>
<proteinExistence type="predicted"/>
<dbReference type="InterPro" id="IPR015815">
    <property type="entry name" value="HIBADH-related"/>
</dbReference>
<dbReference type="InterPro" id="IPR008927">
    <property type="entry name" value="6-PGluconate_DH-like_C_sf"/>
</dbReference>
<dbReference type="Proteomes" id="UP000054624">
    <property type="component" value="Unassembled WGS sequence"/>
</dbReference>
<dbReference type="AlphaFoldDB" id="A0A158ATK7"/>
<dbReference type="PANTHER" id="PTHR43580:SF2">
    <property type="entry name" value="CYTOKINE-LIKE NUCLEAR FACTOR N-PAC"/>
    <property type="match status" value="1"/>
</dbReference>
<dbReference type="GO" id="GO:0016054">
    <property type="term" value="P:organic acid catabolic process"/>
    <property type="evidence" value="ECO:0007669"/>
    <property type="project" value="UniProtKB-ARBA"/>
</dbReference>
<feature type="domain" description="6-phosphogluconate dehydrogenase NADP-binding" evidence="4">
    <location>
        <begin position="2"/>
        <end position="151"/>
    </location>
</feature>
<dbReference type="SUPFAM" id="SSF48179">
    <property type="entry name" value="6-phosphogluconate dehydrogenase C-terminal domain-like"/>
    <property type="match status" value="1"/>
</dbReference>
<evidence type="ECO:0000256" key="1">
    <source>
        <dbReference type="ARBA" id="ARBA00023002"/>
    </source>
</evidence>
<sequence length="284" mass="29530">MEIGIIGLGAMGRAMARNLAQAGHDVKAWNRSGGTVDGVATVASPVEAFQGDAVLTMLSDDDAIRSTLIASGVLAQAKPGLVHVVTSTISVAFARELVAAHESARMGYVSAPVLGRPDVAAKGELNVLAGGPPDAVAKVRPLLDVIGGRVWDMGDQAPTANAAKIACNMMITMAIEAMAEAVVLTEANGLPRARFFDLILNTLFGSRSYQVYSANIAKGNYEPGFKATLGMKDLRLAAEAAEEAGRVLPVLAAVHARMAQTIAAGMGDRDWSAMAKFTIESNDP</sequence>
<dbReference type="InterPro" id="IPR036291">
    <property type="entry name" value="NAD(P)-bd_dom_sf"/>
</dbReference>
<keyword evidence="7" id="KW-1185">Reference proteome</keyword>
<dbReference type="InterPro" id="IPR002204">
    <property type="entry name" value="3-OH-isobutyrate_DH-rel_CS"/>
</dbReference>
<dbReference type="PROSITE" id="PS00895">
    <property type="entry name" value="3_HYDROXYISOBUT_DH"/>
    <property type="match status" value="1"/>
</dbReference>
<name>A0A158ATK7_9BURK</name>
<dbReference type="PANTHER" id="PTHR43580">
    <property type="entry name" value="OXIDOREDUCTASE GLYR1-RELATED"/>
    <property type="match status" value="1"/>
</dbReference>
<gene>
    <name evidence="6" type="ORF">AWB76_02964</name>
</gene>
<dbReference type="GO" id="GO:0050661">
    <property type="term" value="F:NADP binding"/>
    <property type="evidence" value="ECO:0007669"/>
    <property type="project" value="InterPro"/>
</dbReference>
<dbReference type="Gene3D" id="3.40.50.720">
    <property type="entry name" value="NAD(P)-binding Rossmann-like Domain"/>
    <property type="match status" value="1"/>
</dbReference>
<dbReference type="RefSeq" id="WP_061160809.1">
    <property type="nucleotide sequence ID" value="NZ_FCOI02000008.1"/>
</dbReference>
<dbReference type="STRING" id="1777137.AWB76_02964"/>
<evidence type="ECO:0000256" key="3">
    <source>
        <dbReference type="PIRSR" id="PIRSR000103-1"/>
    </source>
</evidence>
<feature type="active site" evidence="3">
    <location>
        <position position="164"/>
    </location>
</feature>
<evidence type="ECO:0000256" key="2">
    <source>
        <dbReference type="ARBA" id="ARBA00023027"/>
    </source>
</evidence>
<evidence type="ECO:0000313" key="6">
    <source>
        <dbReference type="EMBL" id="SAK60796.1"/>
    </source>
</evidence>
<evidence type="ECO:0000313" key="7">
    <source>
        <dbReference type="Proteomes" id="UP000054624"/>
    </source>
</evidence>
<dbReference type="GO" id="GO:0016491">
    <property type="term" value="F:oxidoreductase activity"/>
    <property type="evidence" value="ECO:0007669"/>
    <property type="project" value="UniProtKB-KW"/>
</dbReference>
<accession>A0A158ATK7</accession>
<reference evidence="7" key="1">
    <citation type="submission" date="2016-01" db="EMBL/GenBank/DDBJ databases">
        <authorList>
            <person name="Peeters Charlotte."/>
        </authorList>
    </citation>
    <scope>NUCLEOTIDE SEQUENCE [LARGE SCALE GENOMIC DNA]</scope>
</reference>
<keyword evidence="2" id="KW-0520">NAD</keyword>
<organism evidence="6 7">
    <name type="scientific">Caballeronia temeraria</name>
    <dbReference type="NCBI Taxonomy" id="1777137"/>
    <lineage>
        <taxon>Bacteria</taxon>
        <taxon>Pseudomonadati</taxon>
        <taxon>Pseudomonadota</taxon>
        <taxon>Betaproteobacteria</taxon>
        <taxon>Burkholderiales</taxon>
        <taxon>Burkholderiaceae</taxon>
        <taxon>Caballeronia</taxon>
    </lineage>
</organism>
<dbReference type="Gene3D" id="1.10.1040.10">
    <property type="entry name" value="N-(1-d-carboxylethyl)-l-norvaline Dehydrogenase, domain 2"/>
    <property type="match status" value="1"/>
</dbReference>
<evidence type="ECO:0000259" key="4">
    <source>
        <dbReference type="Pfam" id="PF03446"/>
    </source>
</evidence>
<dbReference type="Pfam" id="PF03446">
    <property type="entry name" value="NAD_binding_2"/>
    <property type="match status" value="1"/>
</dbReference>
<dbReference type="GO" id="GO:0051287">
    <property type="term" value="F:NAD binding"/>
    <property type="evidence" value="ECO:0007669"/>
    <property type="project" value="InterPro"/>
</dbReference>
<keyword evidence="1" id="KW-0560">Oxidoreductase</keyword>
<dbReference type="Pfam" id="PF14833">
    <property type="entry name" value="NAD_binding_11"/>
    <property type="match status" value="1"/>
</dbReference>
<dbReference type="OrthoDB" id="9777604at2"/>
<protein>
    <submittedName>
        <fullName evidence="6">6-phosphogluconate dehydrogenase</fullName>
    </submittedName>
</protein>